<organism evidence="7 8">
    <name type="scientific">Bugula neritina</name>
    <name type="common">Brown bryozoan</name>
    <name type="synonym">Sertularia neritina</name>
    <dbReference type="NCBI Taxonomy" id="10212"/>
    <lineage>
        <taxon>Eukaryota</taxon>
        <taxon>Metazoa</taxon>
        <taxon>Spiralia</taxon>
        <taxon>Lophotrochozoa</taxon>
        <taxon>Bryozoa</taxon>
        <taxon>Gymnolaemata</taxon>
        <taxon>Cheilostomatida</taxon>
        <taxon>Flustrina</taxon>
        <taxon>Buguloidea</taxon>
        <taxon>Bugulidae</taxon>
        <taxon>Bugula</taxon>
    </lineage>
</organism>
<dbReference type="EMBL" id="VXIV02003456">
    <property type="protein sequence ID" value="KAF6016869.1"/>
    <property type="molecule type" value="Genomic_DNA"/>
</dbReference>
<dbReference type="InterPro" id="IPR013083">
    <property type="entry name" value="Znf_RING/FYVE/PHD"/>
</dbReference>
<sequence>MPALDDETDKPAETLFKACKEADCYMSGRNSKGKQHKINTRWVNCDLCQEWYHGMCQDLQNADVSFLGKNDKKGIKWFCNTCCPQIEPASIGNEDASLGSLAVIAANTATSEKLSNIEGLIKNMTTANRSLEMRMEKLEKSYAEAVKTNDGGMRKTQEINKSAQAILQQHLETNQHEARKNNAIVYGIEEKEEMTALNQVKDLMKNYCFQHSDAQPDRQSKSAIRLRTSGPVDPKQTPTYQGEIYQRGKEVGVH</sequence>
<keyword evidence="1" id="KW-0479">Metal-binding</keyword>
<keyword evidence="2" id="KW-0863">Zinc-finger</keyword>
<evidence type="ECO:0000313" key="8">
    <source>
        <dbReference type="Proteomes" id="UP000593567"/>
    </source>
</evidence>
<feature type="coiled-coil region" evidence="4">
    <location>
        <begin position="121"/>
        <end position="148"/>
    </location>
</feature>
<evidence type="ECO:0000256" key="4">
    <source>
        <dbReference type="SAM" id="Coils"/>
    </source>
</evidence>
<name>A0A7J7ISG1_BUGNE</name>
<accession>A0A7J7ISG1</accession>
<dbReference type="CDD" id="cd15517">
    <property type="entry name" value="PHD_TCF19_like"/>
    <property type="match status" value="1"/>
</dbReference>
<dbReference type="Gene3D" id="3.30.40.10">
    <property type="entry name" value="Zinc/RING finger domain, C3HC4 (zinc finger)"/>
    <property type="match status" value="1"/>
</dbReference>
<evidence type="ECO:0000256" key="2">
    <source>
        <dbReference type="ARBA" id="ARBA00022771"/>
    </source>
</evidence>
<keyword evidence="3" id="KW-0862">Zinc</keyword>
<proteinExistence type="predicted"/>
<evidence type="ECO:0000256" key="1">
    <source>
        <dbReference type="ARBA" id="ARBA00022723"/>
    </source>
</evidence>
<dbReference type="AlphaFoldDB" id="A0A7J7ISG1"/>
<reference evidence="7" key="1">
    <citation type="submission" date="2020-06" db="EMBL/GenBank/DDBJ databases">
        <title>Draft genome of Bugula neritina, a colonial animal packing powerful symbionts and potential medicines.</title>
        <authorList>
            <person name="Rayko M."/>
        </authorList>
    </citation>
    <scope>NUCLEOTIDE SEQUENCE [LARGE SCALE GENOMIC DNA]</scope>
    <source>
        <strain evidence="7">Kwan_BN1</strain>
    </source>
</reference>
<dbReference type="GO" id="GO:0008270">
    <property type="term" value="F:zinc ion binding"/>
    <property type="evidence" value="ECO:0007669"/>
    <property type="project" value="UniProtKB-KW"/>
</dbReference>
<feature type="region of interest" description="Disordered" evidence="5">
    <location>
        <begin position="212"/>
        <end position="254"/>
    </location>
</feature>
<feature type="domain" description="PHD-type" evidence="6">
    <location>
        <begin position="37"/>
        <end position="82"/>
    </location>
</feature>
<dbReference type="OrthoDB" id="5876800at2759"/>
<dbReference type="SUPFAM" id="SSF57903">
    <property type="entry name" value="FYVE/PHD zinc finger"/>
    <property type="match status" value="1"/>
</dbReference>
<protein>
    <recommendedName>
        <fullName evidence="6">PHD-type domain-containing protein</fullName>
    </recommendedName>
</protein>
<dbReference type="InterPro" id="IPR011011">
    <property type="entry name" value="Znf_FYVE_PHD"/>
</dbReference>
<dbReference type="Pfam" id="PF00628">
    <property type="entry name" value="PHD"/>
    <property type="match status" value="1"/>
</dbReference>
<evidence type="ECO:0000259" key="6">
    <source>
        <dbReference type="Pfam" id="PF00628"/>
    </source>
</evidence>
<evidence type="ECO:0000313" key="7">
    <source>
        <dbReference type="EMBL" id="KAF6016869.1"/>
    </source>
</evidence>
<evidence type="ECO:0000256" key="3">
    <source>
        <dbReference type="ARBA" id="ARBA00022833"/>
    </source>
</evidence>
<comment type="caution">
    <text evidence="7">The sequence shown here is derived from an EMBL/GenBank/DDBJ whole genome shotgun (WGS) entry which is preliminary data.</text>
</comment>
<gene>
    <name evidence="7" type="ORF">EB796_024822</name>
</gene>
<evidence type="ECO:0000256" key="5">
    <source>
        <dbReference type="SAM" id="MobiDB-lite"/>
    </source>
</evidence>
<dbReference type="InterPro" id="IPR019787">
    <property type="entry name" value="Znf_PHD-finger"/>
</dbReference>
<keyword evidence="4" id="KW-0175">Coiled coil</keyword>
<keyword evidence="8" id="KW-1185">Reference proteome</keyword>
<dbReference type="Proteomes" id="UP000593567">
    <property type="component" value="Unassembled WGS sequence"/>
</dbReference>